<dbReference type="EMBL" id="CP032228">
    <property type="protein sequence ID" value="QFI62662.1"/>
    <property type="molecule type" value="Genomic_DNA"/>
</dbReference>
<name>A0A5P6N9I8_9SPHN</name>
<gene>
    <name evidence="1" type="ORF">D0Y83_04765</name>
</gene>
<accession>A0A5P6N9I8</accession>
<protein>
    <recommendedName>
        <fullName evidence="3">MobA/MobL protein domain-containing protein</fullName>
    </recommendedName>
</protein>
<sequence length="205" mass="22696">MMTKRSKKEARPKSITDPERPETWLYLLKEGDLTFGVLRSNYKGRSNSALEFGMRKLQPAPPNGVDPDAITAERSDVILPRWAEDHFASPISFLRACDDMQVDPGIIAYVTIPTPDADRLHQSWETARAFAKVLADERGLATLVIQHVPGRVSSSNDPHLHLLICPRTASSKLGLSCGGLDRELLHDTGARILAGRWAEFIEAKG</sequence>
<organism evidence="1 2">
    <name type="scientific">Qipengyuania flava</name>
    <dbReference type="NCBI Taxonomy" id="192812"/>
    <lineage>
        <taxon>Bacteria</taxon>
        <taxon>Pseudomonadati</taxon>
        <taxon>Pseudomonadota</taxon>
        <taxon>Alphaproteobacteria</taxon>
        <taxon>Sphingomonadales</taxon>
        <taxon>Erythrobacteraceae</taxon>
        <taxon>Qipengyuania</taxon>
    </lineage>
</organism>
<evidence type="ECO:0000313" key="1">
    <source>
        <dbReference type="EMBL" id="QFI62662.1"/>
    </source>
</evidence>
<dbReference type="Proteomes" id="UP000325385">
    <property type="component" value="Chromosome"/>
</dbReference>
<reference evidence="2" key="1">
    <citation type="submission" date="2018-09" db="EMBL/GenBank/DDBJ databases">
        <title>Nocardia yunnanensis sp. nov., an actinomycete isolated from a soil sample.</title>
        <authorList>
            <person name="Zhang J."/>
        </authorList>
    </citation>
    <scope>NUCLEOTIDE SEQUENCE [LARGE SCALE GENOMIC DNA]</scope>
    <source>
        <strain evidence="2">21-3</strain>
    </source>
</reference>
<evidence type="ECO:0008006" key="3">
    <source>
        <dbReference type="Google" id="ProtNLM"/>
    </source>
</evidence>
<proteinExistence type="predicted"/>
<dbReference type="AlphaFoldDB" id="A0A5P6N9I8"/>
<evidence type="ECO:0000313" key="2">
    <source>
        <dbReference type="Proteomes" id="UP000325385"/>
    </source>
</evidence>